<name>A0A2M4CG61_ANODA</name>
<evidence type="ECO:0000256" key="2">
    <source>
        <dbReference type="SAM" id="MobiDB-lite"/>
    </source>
</evidence>
<feature type="domain" description="Reverse transcriptase" evidence="3">
    <location>
        <begin position="156"/>
        <end position="250"/>
    </location>
</feature>
<dbReference type="InterPro" id="IPR051320">
    <property type="entry name" value="Viral_Replic_Matur_Polypro"/>
</dbReference>
<feature type="region of interest" description="Disordered" evidence="2">
    <location>
        <begin position="491"/>
        <end position="517"/>
    </location>
</feature>
<dbReference type="InterPro" id="IPR041577">
    <property type="entry name" value="RT_RNaseH_2"/>
</dbReference>
<feature type="region of interest" description="Disordered" evidence="2">
    <location>
        <begin position="596"/>
        <end position="622"/>
    </location>
</feature>
<feature type="domain" description="Reverse transcriptase/retrotransposon-derived protein RNase H-like" evidence="4">
    <location>
        <begin position="342"/>
        <end position="394"/>
    </location>
</feature>
<dbReference type="InterPro" id="IPR000477">
    <property type="entry name" value="RT_dom"/>
</dbReference>
<dbReference type="FunFam" id="3.30.70.270:FF:000020">
    <property type="entry name" value="Transposon Tf2-6 polyprotein-like Protein"/>
    <property type="match status" value="1"/>
</dbReference>
<feature type="compositionally biased region" description="Polar residues" evidence="2">
    <location>
        <begin position="507"/>
        <end position="517"/>
    </location>
</feature>
<dbReference type="InterPro" id="IPR043128">
    <property type="entry name" value="Rev_trsase/Diguanyl_cyclase"/>
</dbReference>
<dbReference type="Pfam" id="PF14223">
    <property type="entry name" value="Retrotran_gag_2"/>
    <property type="match status" value="1"/>
</dbReference>
<dbReference type="AlphaFoldDB" id="A0A2M4CG61"/>
<dbReference type="Gene3D" id="3.10.10.10">
    <property type="entry name" value="HIV Type 1 Reverse Transcriptase, subunit A, domain 1"/>
    <property type="match status" value="1"/>
</dbReference>
<dbReference type="Pfam" id="PF17919">
    <property type="entry name" value="RT_RNaseH_2"/>
    <property type="match status" value="1"/>
</dbReference>
<dbReference type="Gene3D" id="3.30.70.270">
    <property type="match status" value="3"/>
</dbReference>
<evidence type="ECO:0000313" key="5">
    <source>
        <dbReference type="EMBL" id="MBW64332.1"/>
    </source>
</evidence>
<dbReference type="GO" id="GO:0003964">
    <property type="term" value="F:RNA-directed DNA polymerase activity"/>
    <property type="evidence" value="ECO:0007669"/>
    <property type="project" value="UniProtKB-EC"/>
</dbReference>
<dbReference type="PANTHER" id="PTHR33064:SF37">
    <property type="entry name" value="RIBONUCLEASE H"/>
    <property type="match status" value="1"/>
</dbReference>
<feature type="compositionally biased region" description="Basic residues" evidence="2">
    <location>
        <begin position="497"/>
        <end position="506"/>
    </location>
</feature>
<sequence>MRLDFCNGLPKETCTNVKPSSRIVRGYGGQDCHVNGELECNVKIGDQEKVVRFLIVPVPAIDAKILIGVDTLETLNYRLINGKFEVVKEESAEGNESVWVRRLECGDSEELNVPPRYRSKVQAMVQSYKPGAVGGASDKMKRRPKSTQQAARKCEDEYEIRIMCQEDQIDQLADACVFTTMDLKNSYFHVEMEEESRQYTGFITHKGQYEFMRAPFGLCTSGSAFGRFIGDVFREMIEARIMLTFVDDIIRKEKAGLVFNWKKCVFLQRRVEYLGYIIAEGYMQPAAQKIEKLRNFPKPRTTMQLQRFYGLANYFRKFIPGFSCVAKPLSELFKKSCEFRFGEKQAQVFEKIKELLTTDPVLMIFKAGRRTEVHTDASKDALAGILMQYVEGSQSLALFDHSATLESTLLERIRPTESQLVSHPVLGIYDAEAETEIHTDALELLLTRDELWKYVEPRKKPADDKTRLGIRATPRQGTRSACWLKIINTHSSAKQKQPTRRAKSSRKIQPNVESVTPESVCDKRFTEGEDMAEFLFEMEDLFNRLANAGQKLAENLRVAMILRSLPSSYDTLTTALESRSDDDLTLEWVKRILTDEATKHEPSSPMKASHNKAKVNRKHNTQ</sequence>
<evidence type="ECO:0000259" key="4">
    <source>
        <dbReference type="Pfam" id="PF17919"/>
    </source>
</evidence>
<dbReference type="PANTHER" id="PTHR33064">
    <property type="entry name" value="POL PROTEIN"/>
    <property type="match status" value="1"/>
</dbReference>
<dbReference type="EMBL" id="GGFL01000154">
    <property type="protein sequence ID" value="MBW64332.1"/>
    <property type="molecule type" value="Transcribed_RNA"/>
</dbReference>
<evidence type="ECO:0000256" key="1">
    <source>
        <dbReference type="ARBA" id="ARBA00012493"/>
    </source>
</evidence>
<accession>A0A2M4CG61</accession>
<protein>
    <recommendedName>
        <fullName evidence="1">RNA-directed DNA polymerase</fullName>
        <ecNumber evidence="1">2.7.7.49</ecNumber>
    </recommendedName>
</protein>
<proteinExistence type="predicted"/>
<dbReference type="CDD" id="cd01647">
    <property type="entry name" value="RT_LTR"/>
    <property type="match status" value="1"/>
</dbReference>
<dbReference type="SUPFAM" id="SSF56672">
    <property type="entry name" value="DNA/RNA polymerases"/>
    <property type="match status" value="1"/>
</dbReference>
<organism evidence="5">
    <name type="scientific">Anopheles darlingi</name>
    <name type="common">Mosquito</name>
    <dbReference type="NCBI Taxonomy" id="43151"/>
    <lineage>
        <taxon>Eukaryota</taxon>
        <taxon>Metazoa</taxon>
        <taxon>Ecdysozoa</taxon>
        <taxon>Arthropoda</taxon>
        <taxon>Hexapoda</taxon>
        <taxon>Insecta</taxon>
        <taxon>Pterygota</taxon>
        <taxon>Neoptera</taxon>
        <taxon>Endopterygota</taxon>
        <taxon>Diptera</taxon>
        <taxon>Nematocera</taxon>
        <taxon>Culicoidea</taxon>
        <taxon>Culicidae</taxon>
        <taxon>Anophelinae</taxon>
        <taxon>Anopheles</taxon>
    </lineage>
</organism>
<evidence type="ECO:0000259" key="3">
    <source>
        <dbReference type="Pfam" id="PF00078"/>
    </source>
</evidence>
<dbReference type="Pfam" id="PF00078">
    <property type="entry name" value="RVT_1"/>
    <property type="match status" value="1"/>
</dbReference>
<feature type="compositionally biased region" description="Basic residues" evidence="2">
    <location>
        <begin position="609"/>
        <end position="622"/>
    </location>
</feature>
<dbReference type="InterPro" id="IPR043502">
    <property type="entry name" value="DNA/RNA_pol_sf"/>
</dbReference>
<reference evidence="5" key="1">
    <citation type="submission" date="2018-01" db="EMBL/GenBank/DDBJ databases">
        <title>An insight into the sialome of Amazonian anophelines.</title>
        <authorList>
            <person name="Ribeiro J.M."/>
            <person name="Scarpassa V."/>
            <person name="Calvo E."/>
        </authorList>
    </citation>
    <scope>NUCLEOTIDE SEQUENCE</scope>
</reference>
<dbReference type="VEuPathDB" id="VectorBase:ADAC008085"/>
<dbReference type="EC" id="2.7.7.49" evidence="1"/>